<dbReference type="PANTHER" id="PTHR47018:SF1">
    <property type="entry name" value="TESMIN_TSO1-LIKE CXC DOMAIN-CONTAINING PROTEIN"/>
    <property type="match status" value="1"/>
</dbReference>
<dbReference type="Ensembl" id="ENSLACT00000007490.1">
    <property type="protein sequence ID" value="ENSLACP00000007429.1"/>
    <property type="gene ID" value="ENSLACG00000006587.1"/>
</dbReference>
<protein>
    <submittedName>
        <fullName evidence="1">Uncharacterized protein</fullName>
    </submittedName>
</protein>
<dbReference type="GeneTree" id="ENSGT00660000097476"/>
<keyword evidence="2" id="KW-1185">Reference proteome</keyword>
<evidence type="ECO:0000313" key="1">
    <source>
        <dbReference type="Ensembl" id="ENSLACP00000007429.1"/>
    </source>
</evidence>
<organism evidence="1 2">
    <name type="scientific">Latimeria chalumnae</name>
    <name type="common">Coelacanth</name>
    <dbReference type="NCBI Taxonomy" id="7897"/>
    <lineage>
        <taxon>Eukaryota</taxon>
        <taxon>Metazoa</taxon>
        <taxon>Chordata</taxon>
        <taxon>Craniata</taxon>
        <taxon>Vertebrata</taxon>
        <taxon>Euteleostomi</taxon>
        <taxon>Coelacanthiformes</taxon>
        <taxon>Coelacanthidae</taxon>
        <taxon>Latimeria</taxon>
    </lineage>
</organism>
<reference evidence="2" key="1">
    <citation type="submission" date="2011-08" db="EMBL/GenBank/DDBJ databases">
        <title>The draft genome of Latimeria chalumnae.</title>
        <authorList>
            <person name="Di Palma F."/>
            <person name="Alfoldi J."/>
            <person name="Johnson J."/>
            <person name="Berlin A."/>
            <person name="Gnerre S."/>
            <person name="Jaffe D."/>
            <person name="MacCallum I."/>
            <person name="Young S."/>
            <person name="Walker B.J."/>
            <person name="Lander E."/>
            <person name="Lindblad-Toh K."/>
        </authorList>
    </citation>
    <scope>NUCLEOTIDE SEQUENCE [LARGE SCALE GENOMIC DNA]</scope>
    <source>
        <strain evidence="2">Wild caught</strain>
    </source>
</reference>
<dbReference type="AlphaFoldDB" id="H3ACQ8"/>
<dbReference type="PANTHER" id="PTHR47018">
    <property type="entry name" value="CXC DOMAIN-CONTAINING PROTEIN-RELATED"/>
    <property type="match status" value="1"/>
</dbReference>
<dbReference type="EMBL" id="AFYH01188453">
    <property type="status" value="NOT_ANNOTATED_CDS"/>
    <property type="molecule type" value="Genomic_DNA"/>
</dbReference>
<dbReference type="eggNOG" id="ENOG502SH4Q">
    <property type="taxonomic scope" value="Eukaryota"/>
</dbReference>
<reference evidence="1" key="3">
    <citation type="submission" date="2025-09" db="UniProtKB">
        <authorList>
            <consortium name="Ensembl"/>
        </authorList>
    </citation>
    <scope>IDENTIFICATION</scope>
</reference>
<dbReference type="Proteomes" id="UP000008672">
    <property type="component" value="Unassembled WGS sequence"/>
</dbReference>
<accession>H3ACQ8</accession>
<dbReference type="InParanoid" id="H3ACQ8"/>
<dbReference type="HOGENOM" id="CLU_595227_0_0_1"/>
<name>H3ACQ8_LATCH</name>
<reference evidence="1" key="2">
    <citation type="submission" date="2025-08" db="UniProtKB">
        <authorList>
            <consortium name="Ensembl"/>
        </authorList>
    </citation>
    <scope>IDENTIFICATION</scope>
</reference>
<evidence type="ECO:0000313" key="2">
    <source>
        <dbReference type="Proteomes" id="UP000008672"/>
    </source>
</evidence>
<sequence>EQAHSVAIIKHVMNKIRDIVAFLNPGQTPIIADQPLFTLAKQIQWHWPEWYGEDKFVIMFGGLHIEMAALRMIEKVLQDSGWTSALVEEGVASSGTAESFLSAASITKTRQVHQITACSLYKLIKAAYNDYSSEAPCKPEVINFEDWCEREKLESPQFQFCMELTILTLIHDNVHYAQWLPIHLRDVMAIEQQIYNWLGNFVVNKCGREFSALAIDQAHEQNNAVVKGDGVIGFTKDPSAHTKDIADPSSAEMIGTYYKRGRDQFRSFTEGLQSEDKCSFYQPIRKNMIPSSNMHQVPTIPRLFIYCQSRQCDLHKFFQHENQPVPTSLSDNGKLHTCPKSQLMEILEAEVTMPDTEPEADAIVIDGSALVNILPHTFDDSAREDVLPKLEPYYTKYKRTDIVFAVYQQSSLKSEARSKWGKGIKKRVTGTNKTPTNWWSFLRDNNKTELFHFLADKTAK</sequence>
<proteinExistence type="predicted"/>